<evidence type="ECO:0000313" key="4">
    <source>
        <dbReference type="Proteomes" id="UP001052655"/>
    </source>
</evidence>
<feature type="chain" id="PRO_5047440134" description="Secreted protein" evidence="2">
    <location>
        <begin position="36"/>
        <end position="119"/>
    </location>
</feature>
<proteinExistence type="predicted"/>
<keyword evidence="2" id="KW-0732">Signal</keyword>
<reference evidence="3" key="1">
    <citation type="submission" date="2024-05" db="EMBL/GenBank/DDBJ databases">
        <title>Whole genome shotgun sequence of Streptomyces daghestanicus NBRC 12762.</title>
        <authorList>
            <person name="Komaki H."/>
            <person name="Tamura T."/>
        </authorList>
    </citation>
    <scope>NUCLEOTIDE SEQUENCE</scope>
    <source>
        <strain evidence="3">NBRC 12762</strain>
    </source>
</reference>
<protein>
    <recommendedName>
        <fullName evidence="5">Secreted protein</fullName>
    </recommendedName>
</protein>
<evidence type="ECO:0000256" key="1">
    <source>
        <dbReference type="SAM" id="MobiDB-lite"/>
    </source>
</evidence>
<sequence>MAESPGGSRTRRARCPRATRVLVLLLALFVPGAHAQASVPPSAPIAADAGSGGTAAEYDLLDTAPRVPARATRRPCAPRRPAPPPGVRHRPAAVVPPPAPSWPFPPARPPVPRCVVLRC</sequence>
<evidence type="ECO:0000313" key="3">
    <source>
        <dbReference type="EMBL" id="GHI32426.1"/>
    </source>
</evidence>
<gene>
    <name evidence="3" type="ORF">Sdagh_41560</name>
</gene>
<organism evidence="3 4">
    <name type="scientific">Streptomyces daghestanicus</name>
    <dbReference type="NCBI Taxonomy" id="66885"/>
    <lineage>
        <taxon>Bacteria</taxon>
        <taxon>Bacillati</taxon>
        <taxon>Actinomycetota</taxon>
        <taxon>Actinomycetes</taxon>
        <taxon>Kitasatosporales</taxon>
        <taxon>Streptomycetaceae</taxon>
        <taxon>Streptomyces</taxon>
    </lineage>
</organism>
<keyword evidence="4" id="KW-1185">Reference proteome</keyword>
<feature type="compositionally biased region" description="Pro residues" evidence="1">
    <location>
        <begin position="94"/>
        <end position="109"/>
    </location>
</feature>
<name>A0ABQ3Q5A3_9ACTN</name>
<feature type="signal peptide" evidence="2">
    <location>
        <begin position="1"/>
        <end position="35"/>
    </location>
</feature>
<comment type="caution">
    <text evidence="3">The sequence shown here is derived from an EMBL/GenBank/DDBJ whole genome shotgun (WGS) entry which is preliminary data.</text>
</comment>
<feature type="region of interest" description="Disordered" evidence="1">
    <location>
        <begin position="66"/>
        <end position="109"/>
    </location>
</feature>
<accession>A0ABQ3Q5A3</accession>
<evidence type="ECO:0000256" key="2">
    <source>
        <dbReference type="SAM" id="SignalP"/>
    </source>
</evidence>
<evidence type="ECO:0008006" key="5">
    <source>
        <dbReference type="Google" id="ProtNLM"/>
    </source>
</evidence>
<dbReference type="EMBL" id="BNDX01000010">
    <property type="protein sequence ID" value="GHI32426.1"/>
    <property type="molecule type" value="Genomic_DNA"/>
</dbReference>
<dbReference type="RefSeq" id="WP_190076891.1">
    <property type="nucleotide sequence ID" value="NZ_BMTC01000005.1"/>
</dbReference>
<dbReference type="Proteomes" id="UP001052655">
    <property type="component" value="Unassembled WGS sequence"/>
</dbReference>